<accession>A0A099UEN7</accession>
<evidence type="ECO:0000313" key="8">
    <source>
        <dbReference type="EMBL" id="TLD78326.1"/>
    </source>
</evidence>
<reference evidence="10" key="3">
    <citation type="submission" date="2015-11" db="EMBL/GenBank/DDBJ databases">
        <authorList>
            <person name="Anvar S.Y."/>
        </authorList>
    </citation>
    <scope>NUCLEOTIDE SEQUENCE [LARGE SCALE GENOMIC DNA]</scope>
</reference>
<feature type="transmembrane region" description="Helical" evidence="6">
    <location>
        <begin position="265"/>
        <end position="288"/>
    </location>
</feature>
<dbReference type="PATRIC" id="fig|76936.10.peg.17"/>
<feature type="transmembrane region" description="Helical" evidence="6">
    <location>
        <begin position="309"/>
        <end position="333"/>
    </location>
</feature>
<gene>
    <name evidence="7" type="ORF">BN2458_PEG0018</name>
    <name evidence="8" type="ORF">LS75_006900</name>
</gene>
<evidence type="ECO:0000256" key="5">
    <source>
        <dbReference type="ARBA" id="ARBA00023136"/>
    </source>
</evidence>
<dbReference type="KEGG" id="hty:BN2458_PEG0018"/>
<dbReference type="InterPro" id="IPR051327">
    <property type="entry name" value="MATE_MepA_subfamily"/>
</dbReference>
<feature type="transmembrane region" description="Helical" evidence="6">
    <location>
        <begin position="53"/>
        <end position="77"/>
    </location>
</feature>
<keyword evidence="9" id="KW-1185">Reference proteome</keyword>
<dbReference type="GO" id="GO:0015297">
    <property type="term" value="F:antiporter activity"/>
    <property type="evidence" value="ECO:0007669"/>
    <property type="project" value="InterPro"/>
</dbReference>
<feature type="transmembrane region" description="Helical" evidence="6">
    <location>
        <begin position="89"/>
        <end position="113"/>
    </location>
</feature>
<feature type="transmembrane region" description="Helical" evidence="6">
    <location>
        <begin position="413"/>
        <end position="432"/>
    </location>
</feature>
<evidence type="ECO:0000256" key="4">
    <source>
        <dbReference type="ARBA" id="ARBA00022989"/>
    </source>
</evidence>
<dbReference type="RefSeq" id="WP_034342512.1">
    <property type="nucleotide sequence ID" value="NZ_CAOMNX010000007.1"/>
</dbReference>
<dbReference type="GeneID" id="78150405"/>
<evidence type="ECO:0000313" key="9">
    <source>
        <dbReference type="Proteomes" id="UP000029925"/>
    </source>
</evidence>
<comment type="subcellular location">
    <subcellularLocation>
        <location evidence="1">Cell membrane</location>
        <topology evidence="1">Multi-pass membrane protein</topology>
    </subcellularLocation>
</comment>
<dbReference type="Proteomes" id="UP000064525">
    <property type="component" value="Chromosome I"/>
</dbReference>
<keyword evidence="3 6" id="KW-0812">Transmembrane</keyword>
<evidence type="ECO:0000256" key="1">
    <source>
        <dbReference type="ARBA" id="ARBA00004651"/>
    </source>
</evidence>
<dbReference type="AlphaFoldDB" id="A0A099UEN7"/>
<keyword evidence="4 6" id="KW-1133">Transmembrane helix</keyword>
<sequence length="438" mass="48657">MSNIFTKHPLYLLVRCALPHCISGVFLSLCYIIDGIFVGKFLGSEDLAVMGLIMPFVIISFALTDMIAIGSSVLISLSLGKGKSKEASILFSTSLVVTFVFSCFMAMCAFFLAPFLIDLLDISNLSKVKAKDFVSIFIYFTPLIAFHFALDNYLRICAKNMYSMFINILMALCNIFLDYLFIVVLGWGLFSSALALCISLALTTILGFLPFIFGNVELKFSRILFKLKTFLNIFYNGSSVFLGNISGSILTIVANFLLLKLAGESGVATFSIILYIDTFIIAFIMSLCEGMQPALSYNYAKKDKARLKSLILSILSTAFLLCFGVFIAIMLWSESLIELFTEKTNQDFIIFSAFALSLYALNYCITWFNVCVSSFLTAFNKASYSLLTTLVQGCFAPLCSLFVLTYFFGLNGIWCAAFVGDLLCVVLSFVLLKRILKF</sequence>
<feature type="transmembrane region" description="Helical" evidence="6">
    <location>
        <begin position="162"/>
        <end position="187"/>
    </location>
</feature>
<dbReference type="InterPro" id="IPR002528">
    <property type="entry name" value="MATE_fam"/>
</dbReference>
<reference evidence="7" key="2">
    <citation type="submission" date="2015-11" db="EMBL/GenBank/DDBJ databases">
        <authorList>
            <person name="Zhang Y."/>
            <person name="Guo Z."/>
        </authorList>
    </citation>
    <scope>NUCLEOTIDE SEQUENCE</scope>
    <source>
        <strain evidence="7">1</strain>
    </source>
</reference>
<feature type="transmembrane region" description="Helical" evidence="6">
    <location>
        <begin position="233"/>
        <end position="259"/>
    </location>
</feature>
<evidence type="ECO:0000256" key="2">
    <source>
        <dbReference type="ARBA" id="ARBA00022475"/>
    </source>
</evidence>
<dbReference type="PANTHER" id="PTHR43823:SF3">
    <property type="entry name" value="MULTIDRUG EXPORT PROTEIN MEPA"/>
    <property type="match status" value="1"/>
</dbReference>
<name>A0A099UEN7_9HELI</name>
<feature type="transmembrane region" description="Helical" evidence="6">
    <location>
        <begin position="12"/>
        <end position="33"/>
    </location>
</feature>
<evidence type="ECO:0000313" key="10">
    <source>
        <dbReference type="Proteomes" id="UP000064525"/>
    </source>
</evidence>
<reference evidence="8 9" key="1">
    <citation type="journal article" date="2014" name="Genome Announc.">
        <title>Draft genome sequences of eight enterohepatic helicobacter species isolated from both laboratory and wild rodents.</title>
        <authorList>
            <person name="Sheh A."/>
            <person name="Shen Z."/>
            <person name="Fox J.G."/>
        </authorList>
    </citation>
    <scope>NUCLEOTIDE SEQUENCE [LARGE SCALE GENOMIC DNA]</scope>
    <source>
        <strain evidence="8 9">MIT 98-6810</strain>
    </source>
</reference>
<dbReference type="STRING" id="76936.BN2458_PEG0018"/>
<dbReference type="Pfam" id="PF01554">
    <property type="entry name" value="MatE"/>
    <property type="match status" value="2"/>
</dbReference>
<feature type="transmembrane region" description="Helical" evidence="6">
    <location>
        <begin position="348"/>
        <end position="372"/>
    </location>
</feature>
<evidence type="ECO:0000313" key="7">
    <source>
        <dbReference type="EMBL" id="CUU38905.1"/>
    </source>
</evidence>
<dbReference type="Proteomes" id="UP000029925">
    <property type="component" value="Unassembled WGS sequence"/>
</dbReference>
<dbReference type="OrthoDB" id="9808954at2"/>
<dbReference type="PANTHER" id="PTHR43823">
    <property type="entry name" value="SPORULATION PROTEIN YKVU"/>
    <property type="match status" value="1"/>
</dbReference>
<evidence type="ECO:0000256" key="3">
    <source>
        <dbReference type="ARBA" id="ARBA00022692"/>
    </source>
</evidence>
<organism evidence="7 10">
    <name type="scientific">Helicobacter typhlonius</name>
    <dbReference type="NCBI Taxonomy" id="76936"/>
    <lineage>
        <taxon>Bacteria</taxon>
        <taxon>Pseudomonadati</taxon>
        <taxon>Campylobacterota</taxon>
        <taxon>Epsilonproteobacteria</taxon>
        <taxon>Campylobacterales</taxon>
        <taxon>Helicobacteraceae</taxon>
        <taxon>Helicobacter</taxon>
    </lineage>
</organism>
<dbReference type="GO" id="GO:0042910">
    <property type="term" value="F:xenobiotic transmembrane transporter activity"/>
    <property type="evidence" value="ECO:0007669"/>
    <property type="project" value="InterPro"/>
</dbReference>
<feature type="transmembrane region" description="Helical" evidence="6">
    <location>
        <begin position="384"/>
        <end position="407"/>
    </location>
</feature>
<protein>
    <submittedName>
        <fullName evidence="8">MATE family efflux transporter</fullName>
    </submittedName>
    <submittedName>
        <fullName evidence="7">Multi antimicrobial extrusion protein (Na(+)/drug antiporter), MATE family of MDR efflux pumps</fullName>
    </submittedName>
</protein>
<dbReference type="GO" id="GO:0005886">
    <property type="term" value="C:plasma membrane"/>
    <property type="evidence" value="ECO:0007669"/>
    <property type="project" value="UniProtKB-SubCell"/>
</dbReference>
<keyword evidence="5 6" id="KW-0472">Membrane</keyword>
<dbReference type="EMBL" id="LN907858">
    <property type="protein sequence ID" value="CUU38905.1"/>
    <property type="molecule type" value="Genomic_DNA"/>
</dbReference>
<dbReference type="EMBL" id="JRPF02000007">
    <property type="protein sequence ID" value="TLD78326.1"/>
    <property type="molecule type" value="Genomic_DNA"/>
</dbReference>
<feature type="transmembrane region" description="Helical" evidence="6">
    <location>
        <begin position="133"/>
        <end position="150"/>
    </location>
</feature>
<feature type="transmembrane region" description="Helical" evidence="6">
    <location>
        <begin position="193"/>
        <end position="213"/>
    </location>
</feature>
<proteinExistence type="predicted"/>
<keyword evidence="2" id="KW-1003">Cell membrane</keyword>
<evidence type="ECO:0000256" key="6">
    <source>
        <dbReference type="SAM" id="Phobius"/>
    </source>
</evidence>